<dbReference type="RefSeq" id="WP_344083341.1">
    <property type="nucleotide sequence ID" value="NZ_BAAAPO010000025.1"/>
</dbReference>
<organism evidence="2 3">
    <name type="scientific">Nostocoides veronense</name>
    <dbReference type="NCBI Taxonomy" id="330836"/>
    <lineage>
        <taxon>Bacteria</taxon>
        <taxon>Bacillati</taxon>
        <taxon>Actinomycetota</taxon>
        <taxon>Actinomycetes</taxon>
        <taxon>Micrococcales</taxon>
        <taxon>Intrasporangiaceae</taxon>
        <taxon>Nostocoides</taxon>
    </lineage>
</organism>
<reference evidence="3" key="1">
    <citation type="journal article" date="2019" name="Int. J. Syst. Evol. Microbiol.">
        <title>The Global Catalogue of Microorganisms (GCM) 10K type strain sequencing project: providing services to taxonomists for standard genome sequencing and annotation.</title>
        <authorList>
            <consortium name="The Broad Institute Genomics Platform"/>
            <consortium name="The Broad Institute Genome Sequencing Center for Infectious Disease"/>
            <person name="Wu L."/>
            <person name="Ma J."/>
        </authorList>
    </citation>
    <scope>NUCLEOTIDE SEQUENCE [LARGE SCALE GENOMIC DNA]</scope>
    <source>
        <strain evidence="3">JCM 15592</strain>
    </source>
</reference>
<dbReference type="EMBL" id="BAAAPO010000025">
    <property type="protein sequence ID" value="GAA1792192.1"/>
    <property type="molecule type" value="Genomic_DNA"/>
</dbReference>
<dbReference type="Proteomes" id="UP001499938">
    <property type="component" value="Unassembled WGS sequence"/>
</dbReference>
<evidence type="ECO:0000313" key="3">
    <source>
        <dbReference type="Proteomes" id="UP001499938"/>
    </source>
</evidence>
<protein>
    <recommendedName>
        <fullName evidence="1">DUF4145 domain-containing protein</fullName>
    </recommendedName>
</protein>
<evidence type="ECO:0000259" key="1">
    <source>
        <dbReference type="Pfam" id="PF13643"/>
    </source>
</evidence>
<comment type="caution">
    <text evidence="2">The sequence shown here is derived from an EMBL/GenBank/DDBJ whole genome shotgun (WGS) entry which is preliminary data.</text>
</comment>
<proteinExistence type="predicted"/>
<gene>
    <name evidence="2" type="ORF">GCM10009811_16210</name>
</gene>
<name>A0ABP4XVY6_9MICO</name>
<dbReference type="InterPro" id="IPR025285">
    <property type="entry name" value="DUF4145"/>
</dbReference>
<evidence type="ECO:0000313" key="2">
    <source>
        <dbReference type="EMBL" id="GAA1792192.1"/>
    </source>
</evidence>
<feature type="domain" description="DUF4145" evidence="1">
    <location>
        <begin position="23"/>
        <end position="103"/>
    </location>
</feature>
<dbReference type="Pfam" id="PF13643">
    <property type="entry name" value="DUF4145"/>
    <property type="match status" value="1"/>
</dbReference>
<sequence>MTSNFDFVPADWGETRADAVRAETYGRSDPRSCVFYARRVVEQVVIRIFDLERLAAPYKTDLAARIGDSGFRAAVGSEIAAKADAVRKVGNVAVHESRGITAQTALRSSPLGWCTRLIPRLGVSLRL</sequence>
<accession>A0ABP4XVY6</accession>
<keyword evidence="3" id="KW-1185">Reference proteome</keyword>